<sequence length="96" mass="11157">YGHWTFGVFEKLGIPGPKPMISYELRRPMLAVMDPKMLKIILVKECFTFFTNRRLVLIGGEEARLIESSENLQLVDSSEFCHIRRFTQCPFIPGHK</sequence>
<dbReference type="InterPro" id="IPR050705">
    <property type="entry name" value="Cytochrome_P450_3A"/>
</dbReference>
<evidence type="ECO:0000313" key="8">
    <source>
        <dbReference type="Proteomes" id="UP001434883"/>
    </source>
</evidence>
<evidence type="ECO:0000313" key="7">
    <source>
        <dbReference type="EMBL" id="MEQ2219881.1"/>
    </source>
</evidence>
<gene>
    <name evidence="7" type="ORF">XENOCAPTIV_026805</name>
</gene>
<evidence type="ECO:0000256" key="4">
    <source>
        <dbReference type="ARBA" id="ARBA00023002"/>
    </source>
</evidence>
<evidence type="ECO:0000256" key="5">
    <source>
        <dbReference type="ARBA" id="ARBA00023004"/>
    </source>
</evidence>
<keyword evidence="8" id="KW-1185">Reference proteome</keyword>
<dbReference type="PANTHER" id="PTHR24302:SF15">
    <property type="entry name" value="FATTY-ACID PEROXYGENASE"/>
    <property type="match status" value="1"/>
</dbReference>
<keyword evidence="6" id="KW-0503">Monooxygenase</keyword>
<protein>
    <submittedName>
        <fullName evidence="7">Uncharacterized protein</fullName>
    </submittedName>
</protein>
<evidence type="ECO:0000256" key="2">
    <source>
        <dbReference type="ARBA" id="ARBA00022617"/>
    </source>
</evidence>
<dbReference type="Proteomes" id="UP001434883">
    <property type="component" value="Unassembled WGS sequence"/>
</dbReference>
<dbReference type="EMBL" id="JAHRIN010082402">
    <property type="protein sequence ID" value="MEQ2219881.1"/>
    <property type="molecule type" value="Genomic_DNA"/>
</dbReference>
<keyword evidence="5" id="KW-0408">Iron</keyword>
<keyword evidence="2" id="KW-0349">Heme</keyword>
<comment type="similarity">
    <text evidence="1">Belongs to the cytochrome P450 family.</text>
</comment>
<evidence type="ECO:0000256" key="6">
    <source>
        <dbReference type="ARBA" id="ARBA00023033"/>
    </source>
</evidence>
<comment type="caution">
    <text evidence="7">The sequence shown here is derived from an EMBL/GenBank/DDBJ whole genome shotgun (WGS) entry which is preliminary data.</text>
</comment>
<keyword evidence="3" id="KW-0479">Metal-binding</keyword>
<feature type="non-terminal residue" evidence="7">
    <location>
        <position position="1"/>
    </location>
</feature>
<organism evidence="7 8">
    <name type="scientific">Xenoophorus captivus</name>
    <dbReference type="NCBI Taxonomy" id="1517983"/>
    <lineage>
        <taxon>Eukaryota</taxon>
        <taxon>Metazoa</taxon>
        <taxon>Chordata</taxon>
        <taxon>Craniata</taxon>
        <taxon>Vertebrata</taxon>
        <taxon>Euteleostomi</taxon>
        <taxon>Actinopterygii</taxon>
        <taxon>Neopterygii</taxon>
        <taxon>Teleostei</taxon>
        <taxon>Neoteleostei</taxon>
        <taxon>Acanthomorphata</taxon>
        <taxon>Ovalentaria</taxon>
        <taxon>Atherinomorphae</taxon>
        <taxon>Cyprinodontiformes</taxon>
        <taxon>Goodeidae</taxon>
        <taxon>Xenoophorus</taxon>
    </lineage>
</organism>
<dbReference type="PANTHER" id="PTHR24302">
    <property type="entry name" value="CYTOCHROME P450 FAMILY 3"/>
    <property type="match status" value="1"/>
</dbReference>
<name>A0ABV0SIB9_9TELE</name>
<accession>A0ABV0SIB9</accession>
<proteinExistence type="inferred from homology"/>
<evidence type="ECO:0000256" key="1">
    <source>
        <dbReference type="ARBA" id="ARBA00010617"/>
    </source>
</evidence>
<reference evidence="7 8" key="1">
    <citation type="submission" date="2021-06" db="EMBL/GenBank/DDBJ databases">
        <authorList>
            <person name="Palmer J.M."/>
        </authorList>
    </citation>
    <scope>NUCLEOTIDE SEQUENCE [LARGE SCALE GENOMIC DNA]</scope>
    <source>
        <strain evidence="7 8">XC_2019</strain>
        <tissue evidence="7">Muscle</tissue>
    </source>
</reference>
<keyword evidence="4" id="KW-0560">Oxidoreductase</keyword>
<evidence type="ECO:0000256" key="3">
    <source>
        <dbReference type="ARBA" id="ARBA00022723"/>
    </source>
</evidence>